<comment type="caution">
    <text evidence="1">The sequence shown here is derived from an EMBL/GenBank/DDBJ whole genome shotgun (WGS) entry which is preliminary data.</text>
</comment>
<proteinExistence type="predicted"/>
<evidence type="ECO:0000313" key="1">
    <source>
        <dbReference type="EMBL" id="CAG8345761.1"/>
    </source>
</evidence>
<reference evidence="1" key="1">
    <citation type="submission" date="2021-07" db="EMBL/GenBank/DDBJ databases">
        <authorList>
            <person name="Branca A.L. A."/>
        </authorList>
    </citation>
    <scope>NUCLEOTIDE SEQUENCE</scope>
</reference>
<dbReference type="Proteomes" id="UP001152592">
    <property type="component" value="Unassembled WGS sequence"/>
</dbReference>
<dbReference type="OrthoDB" id="270651at2759"/>
<protein>
    <submittedName>
        <fullName evidence="1">Uncharacterized protein</fullName>
    </submittedName>
</protein>
<sequence length="81" mass="9344">MFRLASLGMSAVIDEFGEGASTEVQMFLSKTEGKWDSFMYRLSIGVLARYSLIQRVHGEWPGIIMHSLVQWRAIHRDQNQQ</sequence>
<dbReference type="AlphaFoldDB" id="A0A9W4IPZ7"/>
<name>A0A9W4IPZ7_9EURO</name>
<evidence type="ECO:0000313" key="2">
    <source>
        <dbReference type="Proteomes" id="UP001152592"/>
    </source>
</evidence>
<organism evidence="1 2">
    <name type="scientific">Penicillium salamii</name>
    <dbReference type="NCBI Taxonomy" id="1612424"/>
    <lineage>
        <taxon>Eukaryota</taxon>
        <taxon>Fungi</taxon>
        <taxon>Dikarya</taxon>
        <taxon>Ascomycota</taxon>
        <taxon>Pezizomycotina</taxon>
        <taxon>Eurotiomycetes</taxon>
        <taxon>Eurotiomycetidae</taxon>
        <taxon>Eurotiales</taxon>
        <taxon>Aspergillaceae</taxon>
        <taxon>Penicillium</taxon>
    </lineage>
</organism>
<accession>A0A9W4IPZ7</accession>
<gene>
    <name evidence="1" type="ORF">PSALAMII_LOCUS2918</name>
</gene>
<dbReference type="EMBL" id="CAJVPD010000118">
    <property type="protein sequence ID" value="CAG8345761.1"/>
    <property type="molecule type" value="Genomic_DNA"/>
</dbReference>